<feature type="binding site" evidence="7">
    <location>
        <position position="130"/>
    </location>
    <ligand>
        <name>FMN</name>
        <dbReference type="ChEBI" id="CHEBI:58210"/>
    </ligand>
</feature>
<accession>A0A4Y9T6P9</accession>
<dbReference type="Proteomes" id="UP000297258">
    <property type="component" value="Unassembled WGS sequence"/>
</dbReference>
<dbReference type="InterPro" id="IPR012133">
    <property type="entry name" value="Alpha-hydoxy_acid_DH_FMN"/>
</dbReference>
<sequence length="413" mass="45149">MNPITSVYDLEAMARRRLPHVIFDYVHGGSGRELTLQRNEHDLCALALRQHDMRDVSHRNMKVQMVGDSAEIPLAIGPTGLAGLTWANGEVEAAKAAEQFGVPYCLSTMSICSIEDVAEATDRPFWFQLYLMKEHKVNESLVRRAHDAGCSALVLTLDLHVQGKRWADAKNGLAVPPRLTLHNSMDILSHPRWLLSMAKSRRRTFGNLQGEVKQAKHLKALTQWIEAQFDPSFDTETVKWVRRIWDRKLILKGIMHVDDARLAVDLGADAIIVSNHGGRQLDGAPSSISVLPEIADAVRHRIEVFFDGGIRTGSDIVKAMGYGAHACLSGRAWLYGLAAQGKDGVLCALTLLRDELSDCMALAGLQDVCEMPEDVVTAQPPLAAPGHHPFAQPSAYGGRSRGDGGGATGAYPT</sequence>
<feature type="binding site" evidence="7">
    <location>
        <position position="252"/>
    </location>
    <ligand>
        <name>FMN</name>
        <dbReference type="ChEBI" id="CHEBI:58210"/>
    </ligand>
</feature>
<keyword evidence="3 7" id="KW-0288">FMN</keyword>
<dbReference type="AlphaFoldDB" id="A0A4Y9T6P9"/>
<dbReference type="PANTHER" id="PTHR10578">
    <property type="entry name" value="S -2-HYDROXY-ACID OXIDASE-RELATED"/>
    <property type="match status" value="1"/>
</dbReference>
<evidence type="ECO:0000256" key="2">
    <source>
        <dbReference type="ARBA" id="ARBA00022630"/>
    </source>
</evidence>
<dbReference type="InterPro" id="IPR037396">
    <property type="entry name" value="FMN_HAD"/>
</dbReference>
<feature type="binding site" evidence="7">
    <location>
        <position position="25"/>
    </location>
    <ligand>
        <name>glyoxylate</name>
        <dbReference type="ChEBI" id="CHEBI:36655"/>
    </ligand>
</feature>
<feature type="binding site" evidence="7">
    <location>
        <begin position="78"/>
        <end position="80"/>
    </location>
    <ligand>
        <name>FMN</name>
        <dbReference type="ChEBI" id="CHEBI:58210"/>
    </ligand>
</feature>
<evidence type="ECO:0000256" key="3">
    <source>
        <dbReference type="ARBA" id="ARBA00022643"/>
    </source>
</evidence>
<dbReference type="SUPFAM" id="SSF51395">
    <property type="entry name" value="FMN-linked oxidoreductases"/>
    <property type="match status" value="1"/>
</dbReference>
<dbReference type="PIRSF" id="PIRSF000138">
    <property type="entry name" value="Al-hdrx_acd_dh"/>
    <property type="match status" value="1"/>
</dbReference>
<feature type="region of interest" description="Disordered" evidence="8">
    <location>
        <begin position="380"/>
        <end position="413"/>
    </location>
</feature>
<evidence type="ECO:0000256" key="7">
    <source>
        <dbReference type="PIRSR" id="PIRSR000138-2"/>
    </source>
</evidence>
<dbReference type="GO" id="GO:0009060">
    <property type="term" value="P:aerobic respiration"/>
    <property type="evidence" value="ECO:0007669"/>
    <property type="project" value="TreeGrafter"/>
</dbReference>
<gene>
    <name evidence="10" type="ORF">E4O92_03340</name>
</gene>
<feature type="compositionally biased region" description="Gly residues" evidence="8">
    <location>
        <begin position="403"/>
        <end position="413"/>
    </location>
</feature>
<feature type="binding site" evidence="7">
    <location>
        <position position="156"/>
    </location>
    <ligand>
        <name>FMN</name>
        <dbReference type="ChEBI" id="CHEBI:58210"/>
    </ligand>
</feature>
<dbReference type="GO" id="GO:0005886">
    <property type="term" value="C:plasma membrane"/>
    <property type="evidence" value="ECO:0007669"/>
    <property type="project" value="TreeGrafter"/>
</dbReference>
<comment type="cofactor">
    <cofactor evidence="1">
        <name>FMN</name>
        <dbReference type="ChEBI" id="CHEBI:58210"/>
    </cofactor>
</comment>
<dbReference type="OrthoDB" id="9770452at2"/>
<dbReference type="EMBL" id="SPUM01000023">
    <property type="protein sequence ID" value="TFW34609.1"/>
    <property type="molecule type" value="Genomic_DNA"/>
</dbReference>
<evidence type="ECO:0000256" key="6">
    <source>
        <dbReference type="PIRSR" id="PIRSR000138-1"/>
    </source>
</evidence>
<evidence type="ECO:0000256" key="8">
    <source>
        <dbReference type="SAM" id="MobiDB-lite"/>
    </source>
</evidence>
<feature type="binding site" evidence="7">
    <location>
        <position position="274"/>
    </location>
    <ligand>
        <name>FMN</name>
        <dbReference type="ChEBI" id="CHEBI:58210"/>
    </ligand>
</feature>
<dbReference type="CDD" id="cd02809">
    <property type="entry name" value="alpha_hydroxyacid_oxid_FMN"/>
    <property type="match status" value="1"/>
</dbReference>
<dbReference type="FunFam" id="3.20.20.70:FF:000029">
    <property type="entry name" value="L-lactate dehydrogenase"/>
    <property type="match status" value="1"/>
</dbReference>
<evidence type="ECO:0000259" key="9">
    <source>
        <dbReference type="PROSITE" id="PS51349"/>
    </source>
</evidence>
<feature type="binding site" evidence="7">
    <location>
        <position position="107"/>
    </location>
    <ligand>
        <name>FMN</name>
        <dbReference type="ChEBI" id="CHEBI:58210"/>
    </ligand>
</feature>
<comment type="caution">
    <text evidence="10">The sequence shown here is derived from an EMBL/GenBank/DDBJ whole genome shotgun (WGS) entry which is preliminary data.</text>
</comment>
<comment type="similarity">
    <text evidence="5">Belongs to the FMN-dependent alpha-hydroxy acid dehydrogenase family.</text>
</comment>
<evidence type="ECO:0000256" key="1">
    <source>
        <dbReference type="ARBA" id="ARBA00001917"/>
    </source>
</evidence>
<dbReference type="PANTHER" id="PTHR10578:SF85">
    <property type="entry name" value="L-LACTATE DEHYDROGENASE"/>
    <property type="match status" value="1"/>
</dbReference>
<dbReference type="GO" id="GO:0010181">
    <property type="term" value="F:FMN binding"/>
    <property type="evidence" value="ECO:0007669"/>
    <property type="project" value="InterPro"/>
</dbReference>
<feature type="active site" description="Proton acceptor" evidence="6">
    <location>
        <position position="276"/>
    </location>
</feature>
<keyword evidence="11" id="KW-1185">Reference proteome</keyword>
<reference evidence="10 11" key="1">
    <citation type="submission" date="2019-03" db="EMBL/GenBank/DDBJ databases">
        <title>Draft genome of Massilia hortus sp. nov., a novel bacterial species of the Oxalobacteraceae family.</title>
        <authorList>
            <person name="Peta V."/>
            <person name="Raths R."/>
            <person name="Bucking H."/>
        </authorList>
    </citation>
    <scope>NUCLEOTIDE SEQUENCE [LARGE SCALE GENOMIC DNA]</scope>
    <source>
        <strain evidence="10 11">ONC3</strain>
    </source>
</reference>
<feature type="domain" description="FMN hydroxy acid dehydrogenase" evidence="9">
    <location>
        <begin position="1"/>
        <end position="381"/>
    </location>
</feature>
<feature type="binding site" evidence="7">
    <location>
        <begin position="330"/>
        <end position="331"/>
    </location>
    <ligand>
        <name>FMN</name>
        <dbReference type="ChEBI" id="CHEBI:58210"/>
    </ligand>
</feature>
<evidence type="ECO:0000256" key="4">
    <source>
        <dbReference type="ARBA" id="ARBA00023002"/>
    </source>
</evidence>
<keyword evidence="2 7" id="KW-0285">Flavoprotein</keyword>
<keyword evidence="4" id="KW-0560">Oxidoreductase</keyword>
<dbReference type="NCBIfam" id="NF008398">
    <property type="entry name" value="PRK11197.1"/>
    <property type="match status" value="1"/>
</dbReference>
<dbReference type="Gene3D" id="3.20.20.70">
    <property type="entry name" value="Aldolase class I"/>
    <property type="match status" value="1"/>
</dbReference>
<evidence type="ECO:0000256" key="5">
    <source>
        <dbReference type="ARBA" id="ARBA00024042"/>
    </source>
</evidence>
<dbReference type="PROSITE" id="PS51349">
    <property type="entry name" value="FMN_HYDROXY_ACID_DH_2"/>
    <property type="match status" value="1"/>
</dbReference>
<dbReference type="PROSITE" id="PS00557">
    <property type="entry name" value="FMN_HYDROXY_ACID_DH_1"/>
    <property type="match status" value="1"/>
</dbReference>
<feature type="binding site" evidence="7">
    <location>
        <position position="128"/>
    </location>
    <ligand>
        <name>FMN</name>
        <dbReference type="ChEBI" id="CHEBI:58210"/>
    </ligand>
</feature>
<dbReference type="InterPro" id="IPR000262">
    <property type="entry name" value="FMN-dep_DH"/>
</dbReference>
<dbReference type="GO" id="GO:0004459">
    <property type="term" value="F:L-lactate dehydrogenase (NAD+) activity"/>
    <property type="evidence" value="ECO:0007669"/>
    <property type="project" value="TreeGrafter"/>
</dbReference>
<dbReference type="RefSeq" id="WP_135188336.1">
    <property type="nucleotide sequence ID" value="NZ_SPUM01000023.1"/>
</dbReference>
<protein>
    <submittedName>
        <fullName evidence="10">Alpha-hydroxy-acid oxidizing protein</fullName>
    </submittedName>
</protein>
<dbReference type="InterPro" id="IPR008259">
    <property type="entry name" value="FMN_hydac_DH_AS"/>
</dbReference>
<evidence type="ECO:0000313" key="11">
    <source>
        <dbReference type="Proteomes" id="UP000297258"/>
    </source>
</evidence>
<dbReference type="InterPro" id="IPR013785">
    <property type="entry name" value="Aldolase_TIM"/>
</dbReference>
<name>A0A4Y9T6P9_9BURK</name>
<feature type="binding site" evidence="7">
    <location>
        <position position="276"/>
    </location>
    <ligand>
        <name>glyoxylate</name>
        <dbReference type="ChEBI" id="CHEBI:36655"/>
    </ligand>
</feature>
<organism evidence="10 11">
    <name type="scientific">Massilia horti</name>
    <dbReference type="NCBI Taxonomy" id="2562153"/>
    <lineage>
        <taxon>Bacteria</taxon>
        <taxon>Pseudomonadati</taxon>
        <taxon>Pseudomonadota</taxon>
        <taxon>Betaproteobacteria</taxon>
        <taxon>Burkholderiales</taxon>
        <taxon>Oxalobacteraceae</taxon>
        <taxon>Telluria group</taxon>
        <taxon>Massilia</taxon>
    </lineage>
</organism>
<feature type="binding site" evidence="7">
    <location>
        <position position="165"/>
    </location>
    <ligand>
        <name>glyoxylate</name>
        <dbReference type="ChEBI" id="CHEBI:36655"/>
    </ligand>
</feature>
<evidence type="ECO:0000313" key="10">
    <source>
        <dbReference type="EMBL" id="TFW34609.1"/>
    </source>
</evidence>
<dbReference type="Pfam" id="PF01070">
    <property type="entry name" value="FMN_dh"/>
    <property type="match status" value="1"/>
</dbReference>
<feature type="binding site" evidence="7">
    <location>
        <begin position="307"/>
        <end position="311"/>
    </location>
    <ligand>
        <name>FMN</name>
        <dbReference type="ChEBI" id="CHEBI:58210"/>
    </ligand>
</feature>
<feature type="binding site" evidence="7">
    <location>
        <position position="279"/>
    </location>
    <ligand>
        <name>glyoxylate</name>
        <dbReference type="ChEBI" id="CHEBI:36655"/>
    </ligand>
</feature>
<proteinExistence type="inferred from homology"/>